<name>A0AAE6Y8I7_STRAT</name>
<feature type="transmembrane region" description="Helical" evidence="1">
    <location>
        <begin position="299"/>
        <end position="319"/>
    </location>
</feature>
<sequence>MDIKHTYLRLVFNLWFLITPPTLIGYYFPWVSGTRIPGRRFGQVPLLKGFGRRTAEKRLDAITDSFNSRLDAHSDLEVWARKFLVDQVQAHATWARLSRLFLAAPGMLATVALALVVSPLTWRTSSLWAICVYLTFVYVSATLTCIDIWAVRNADSAGAVSVAAVGVAESFTTRAGKGPAKLTPVVWQSELIEQLCTALVRRAYRQSAKAVPGSRITMMQETATVVRALRYRAALVHGHAEGEERQAHERELFLLISNIVKYSSRPRAQIIDFRVIDTDRLGHVPDAVPDVTDIPSSKALVLVPLLFVCVLVAVSVALGMTGAAGEITQPIVIGLALAGIPLIRPFGVTVLDAFMQPSASASRQADPLPMPEPAQ</sequence>
<protein>
    <submittedName>
        <fullName evidence="3">Uncharacterized protein</fullName>
    </submittedName>
</protein>
<feature type="transmembrane region" description="Helical" evidence="1">
    <location>
        <begin position="331"/>
        <end position="354"/>
    </location>
</feature>
<dbReference type="Proteomes" id="UP000190306">
    <property type="component" value="Chromosome"/>
</dbReference>
<evidence type="ECO:0000313" key="3">
    <source>
        <dbReference type="EMBL" id="QIT44199.1"/>
    </source>
</evidence>
<evidence type="ECO:0000313" key="5">
    <source>
        <dbReference type="Proteomes" id="UP000502504"/>
    </source>
</evidence>
<keyword evidence="4" id="KW-1185">Reference proteome</keyword>
<proteinExistence type="predicted"/>
<reference evidence="3 5" key="2">
    <citation type="submission" date="2020-03" db="EMBL/GenBank/DDBJ databases">
        <title>Is there a link between lipid content and antibiotic production in Streptomyces?</title>
        <authorList>
            <person name="David M."/>
            <person name="Lejeune C."/>
            <person name="Abreu S."/>
            <person name="Thibessard A."/>
            <person name="Leblond P."/>
            <person name="Chaminade P."/>
            <person name="Virolle M.-J."/>
        </authorList>
    </citation>
    <scope>NUCLEOTIDE SEQUENCE [LARGE SCALE GENOMIC DNA]</scope>
    <source>
        <strain evidence="3 5">DSM 41481</strain>
    </source>
</reference>
<accession>A0AAE6Y8I7</accession>
<dbReference type="EMBL" id="LHQL01000007">
    <property type="protein sequence ID" value="OOQ53040.1"/>
    <property type="molecule type" value="Genomic_DNA"/>
</dbReference>
<evidence type="ECO:0000256" key="1">
    <source>
        <dbReference type="SAM" id="Phobius"/>
    </source>
</evidence>
<keyword evidence="1" id="KW-0472">Membrane</keyword>
<feature type="transmembrane region" description="Helical" evidence="1">
    <location>
        <begin position="127"/>
        <end position="151"/>
    </location>
</feature>
<dbReference type="Proteomes" id="UP000502504">
    <property type="component" value="Chromosome"/>
</dbReference>
<dbReference type="RefSeq" id="WP_078633276.1">
    <property type="nucleotide sequence ID" value="NZ_CM007717.1"/>
</dbReference>
<keyword evidence="1" id="KW-1133">Transmembrane helix</keyword>
<dbReference type="EMBL" id="CP050692">
    <property type="protein sequence ID" value="QIT44199.1"/>
    <property type="molecule type" value="Genomic_DNA"/>
</dbReference>
<feature type="transmembrane region" description="Helical" evidence="1">
    <location>
        <begin position="12"/>
        <end position="31"/>
    </location>
</feature>
<evidence type="ECO:0000313" key="4">
    <source>
        <dbReference type="Proteomes" id="UP000190306"/>
    </source>
</evidence>
<keyword evidence="1" id="KW-0812">Transmembrane</keyword>
<dbReference type="AlphaFoldDB" id="A0AAE6Y8I7"/>
<feature type="transmembrane region" description="Helical" evidence="1">
    <location>
        <begin position="100"/>
        <end position="121"/>
    </location>
</feature>
<reference evidence="2 4" key="1">
    <citation type="submission" date="2015-07" db="EMBL/GenBank/DDBJ databases">
        <title>Draft Genome Sequence of Streptomyces antibioticus, IMRU 3720 reveals insights in the evolution of actinomycin biosynthetic gene clusters in Streptomyces.</title>
        <authorList>
            <person name="Crnovcic I."/>
            <person name="Ruckert C."/>
            <person name="Kalinowksi J."/>
            <person name="Keller U."/>
        </authorList>
    </citation>
    <scope>NUCLEOTIDE SEQUENCE [LARGE SCALE GENOMIC DNA]</scope>
    <source>
        <strain evidence="2 4">DSM 41481</strain>
    </source>
</reference>
<evidence type="ECO:0000313" key="2">
    <source>
        <dbReference type="EMBL" id="OOQ53040.1"/>
    </source>
</evidence>
<gene>
    <name evidence="2" type="ORF">AFM16_11865</name>
    <name evidence="3" type="ORF">HCX60_12025</name>
</gene>
<organism evidence="3 5">
    <name type="scientific">Streptomyces antibioticus</name>
    <dbReference type="NCBI Taxonomy" id="1890"/>
    <lineage>
        <taxon>Bacteria</taxon>
        <taxon>Bacillati</taxon>
        <taxon>Actinomycetota</taxon>
        <taxon>Actinomycetes</taxon>
        <taxon>Kitasatosporales</taxon>
        <taxon>Streptomycetaceae</taxon>
        <taxon>Streptomyces</taxon>
    </lineage>
</organism>